<feature type="transmembrane region" description="Helical" evidence="2">
    <location>
        <begin position="28"/>
        <end position="47"/>
    </location>
</feature>
<feature type="transmembrane region" description="Helical" evidence="2">
    <location>
        <begin position="269"/>
        <end position="287"/>
    </location>
</feature>
<keyword evidence="2" id="KW-0472">Membrane</keyword>
<protein>
    <recommendedName>
        <fullName evidence="5">Microtubule associated protein</fullName>
    </recommendedName>
</protein>
<comment type="caution">
    <text evidence="3">The sequence shown here is derived from an EMBL/GenBank/DDBJ whole genome shotgun (WGS) entry which is preliminary data.</text>
</comment>
<sequence>MVKPTRRPANAFVAAVRKIYNPIGFSKGYNFVLFFIFAGALMGFTLARFQYLDYYGVFCGDTALGECYFYTRGIAEYGLLIHLATILPASFLVVFQFVPAIRHKFILVHRVNGYVILVLSLVSTVGAFMIARNAFGGGLETQLAVGLLGIMFVVCLTLGYINIKRLQLEQHRAWMLRGWFYASSIITLRIILILMAMVISSGWTGEYFAVRQCAQVNYTLGESATRAGYPDCEAFYSGEDPYKQAMVKATMNGDTMTAGAAMGLSFGPSIWLAFVLHAVGIEVYLRLTPFEHDRLRNVSYQRQIEAGMRNPGMAGLTADRLGDAVPWKPTINSAQDAVPLESQQSISEGDETSKQ</sequence>
<name>A0AAJ0H4A6_9PEZI</name>
<dbReference type="GeneID" id="87884504"/>
<feature type="transmembrane region" description="Helical" evidence="2">
    <location>
        <begin position="79"/>
        <end position="99"/>
    </location>
</feature>
<keyword evidence="4" id="KW-1185">Reference proteome</keyword>
<keyword evidence="2" id="KW-0812">Transmembrane</keyword>
<feature type="compositionally biased region" description="Polar residues" evidence="1">
    <location>
        <begin position="336"/>
        <end position="347"/>
    </location>
</feature>
<feature type="transmembrane region" description="Helical" evidence="2">
    <location>
        <begin position="175"/>
        <end position="199"/>
    </location>
</feature>
<reference evidence="3" key="1">
    <citation type="journal article" date="2023" name="Mol. Phylogenet. Evol.">
        <title>Genome-scale phylogeny and comparative genomics of the fungal order Sordariales.</title>
        <authorList>
            <person name="Hensen N."/>
            <person name="Bonometti L."/>
            <person name="Westerberg I."/>
            <person name="Brannstrom I.O."/>
            <person name="Guillou S."/>
            <person name="Cros-Aarteil S."/>
            <person name="Calhoun S."/>
            <person name="Haridas S."/>
            <person name="Kuo A."/>
            <person name="Mondo S."/>
            <person name="Pangilinan J."/>
            <person name="Riley R."/>
            <person name="LaButti K."/>
            <person name="Andreopoulos B."/>
            <person name="Lipzen A."/>
            <person name="Chen C."/>
            <person name="Yan M."/>
            <person name="Daum C."/>
            <person name="Ng V."/>
            <person name="Clum A."/>
            <person name="Steindorff A."/>
            <person name="Ohm R.A."/>
            <person name="Martin F."/>
            <person name="Silar P."/>
            <person name="Natvig D.O."/>
            <person name="Lalanne C."/>
            <person name="Gautier V."/>
            <person name="Ament-Velasquez S.L."/>
            <person name="Kruys A."/>
            <person name="Hutchinson M.I."/>
            <person name="Powell A.J."/>
            <person name="Barry K."/>
            <person name="Miller A.N."/>
            <person name="Grigoriev I.V."/>
            <person name="Debuchy R."/>
            <person name="Gladieux P."/>
            <person name="Hiltunen Thoren M."/>
            <person name="Johannesson H."/>
        </authorList>
    </citation>
    <scope>NUCLEOTIDE SEQUENCE</scope>
    <source>
        <strain evidence="3">CBS 333.67</strain>
    </source>
</reference>
<keyword evidence="2" id="KW-1133">Transmembrane helix</keyword>
<accession>A0AAJ0H4A6</accession>
<dbReference type="RefSeq" id="XP_062727343.1">
    <property type="nucleotide sequence ID" value="XM_062865675.1"/>
</dbReference>
<dbReference type="Pfam" id="PF10067">
    <property type="entry name" value="DUF2306"/>
    <property type="match status" value="1"/>
</dbReference>
<organism evidence="3 4">
    <name type="scientific">Chaetomium strumarium</name>
    <dbReference type="NCBI Taxonomy" id="1170767"/>
    <lineage>
        <taxon>Eukaryota</taxon>
        <taxon>Fungi</taxon>
        <taxon>Dikarya</taxon>
        <taxon>Ascomycota</taxon>
        <taxon>Pezizomycotina</taxon>
        <taxon>Sordariomycetes</taxon>
        <taxon>Sordariomycetidae</taxon>
        <taxon>Sordariales</taxon>
        <taxon>Chaetomiaceae</taxon>
        <taxon>Chaetomium</taxon>
    </lineage>
</organism>
<dbReference type="AlphaFoldDB" id="A0AAJ0H4A6"/>
<feature type="transmembrane region" description="Helical" evidence="2">
    <location>
        <begin position="143"/>
        <end position="163"/>
    </location>
</feature>
<evidence type="ECO:0000313" key="4">
    <source>
        <dbReference type="Proteomes" id="UP001273166"/>
    </source>
</evidence>
<dbReference type="InterPro" id="IPR018750">
    <property type="entry name" value="DUF2306_membrane"/>
</dbReference>
<gene>
    <name evidence="3" type="ORF">B0T15DRAFT_427897</name>
</gene>
<feature type="region of interest" description="Disordered" evidence="1">
    <location>
        <begin position="336"/>
        <end position="355"/>
    </location>
</feature>
<proteinExistence type="predicted"/>
<evidence type="ECO:0008006" key="5">
    <source>
        <dbReference type="Google" id="ProtNLM"/>
    </source>
</evidence>
<reference evidence="3" key="2">
    <citation type="submission" date="2023-06" db="EMBL/GenBank/DDBJ databases">
        <authorList>
            <consortium name="Lawrence Berkeley National Laboratory"/>
            <person name="Mondo S.J."/>
            <person name="Hensen N."/>
            <person name="Bonometti L."/>
            <person name="Westerberg I."/>
            <person name="Brannstrom I.O."/>
            <person name="Guillou S."/>
            <person name="Cros-Aarteil S."/>
            <person name="Calhoun S."/>
            <person name="Haridas S."/>
            <person name="Kuo A."/>
            <person name="Pangilinan J."/>
            <person name="Riley R."/>
            <person name="Labutti K."/>
            <person name="Andreopoulos B."/>
            <person name="Lipzen A."/>
            <person name="Chen C."/>
            <person name="Yanf M."/>
            <person name="Daum C."/>
            <person name="Ng V."/>
            <person name="Clum A."/>
            <person name="Steindorff A."/>
            <person name="Ohm R."/>
            <person name="Martin F."/>
            <person name="Silar P."/>
            <person name="Natvig D."/>
            <person name="Lalanne C."/>
            <person name="Gautier V."/>
            <person name="Ament-Velasquez S.L."/>
            <person name="Kruys A."/>
            <person name="Hutchinson M.I."/>
            <person name="Powell A.J."/>
            <person name="Barry K."/>
            <person name="Miller A.N."/>
            <person name="Grigoriev I.V."/>
            <person name="Debuchy R."/>
            <person name="Gladieux P."/>
            <person name="Thoren M.H."/>
            <person name="Johannesson H."/>
        </authorList>
    </citation>
    <scope>NUCLEOTIDE SEQUENCE</scope>
    <source>
        <strain evidence="3">CBS 333.67</strain>
    </source>
</reference>
<feature type="transmembrane region" description="Helical" evidence="2">
    <location>
        <begin position="111"/>
        <end position="131"/>
    </location>
</feature>
<dbReference type="Proteomes" id="UP001273166">
    <property type="component" value="Unassembled WGS sequence"/>
</dbReference>
<evidence type="ECO:0000256" key="1">
    <source>
        <dbReference type="SAM" id="MobiDB-lite"/>
    </source>
</evidence>
<dbReference type="EMBL" id="JAUDZG010000001">
    <property type="protein sequence ID" value="KAK3311563.1"/>
    <property type="molecule type" value="Genomic_DNA"/>
</dbReference>
<evidence type="ECO:0000256" key="2">
    <source>
        <dbReference type="SAM" id="Phobius"/>
    </source>
</evidence>
<evidence type="ECO:0000313" key="3">
    <source>
        <dbReference type="EMBL" id="KAK3311563.1"/>
    </source>
</evidence>